<reference evidence="1" key="1">
    <citation type="submission" date="2021-05" db="EMBL/GenBank/DDBJ databases">
        <authorList>
            <person name="Scholz U."/>
            <person name="Mascher M."/>
            <person name="Fiebig A."/>
        </authorList>
    </citation>
    <scope>NUCLEOTIDE SEQUENCE [LARGE SCALE GENOMIC DNA]</scope>
</reference>
<sequence length="377" mass="40533">MVTAMAPVFSVVCLLLLPLMALFLDGASATSRLATEENDPMILRMMEGRFQRWKAEHSKTYATPAEERRRLRVYAHNIRYIEATNDDAGAGLTYELGETAYTDLTSDEFMAMYTAPPSRLSSSDDDDEDAATIITTRAGPVHASSGHQLQVYMNESAGAPASVDWRASGAVTPVKNQGQCGSCWAFSTVAVVEGIHQIKTGKLASLSEQELVDCDTLDSGCDGGVSYHALQWIASNGGIAAEDDYPYTAKDDACDTTKLAHHAASISGFRRVATRSEASLTNAVAMQPVAVSIEAGGANFQHYSNGVYNGPCGTKLNHGVTVVGYGQDEGTGERYWIVKNSWGEKWGDGGYLRMKKDVAGKPEGICGMAIRPSFPLM</sequence>
<name>A0ACD5XVL2_AVESA</name>
<dbReference type="Proteomes" id="UP001732700">
    <property type="component" value="Chromosome 5A"/>
</dbReference>
<accession>A0ACD5XVL2</accession>
<evidence type="ECO:0000313" key="1">
    <source>
        <dbReference type="EnsemblPlants" id="AVESA.00010b.r2.5AG0860780.1.CDS"/>
    </source>
</evidence>
<dbReference type="EnsemblPlants" id="AVESA.00010b.r2.5AG0860780.1">
    <property type="protein sequence ID" value="AVESA.00010b.r2.5AG0860780.1.CDS"/>
    <property type="gene ID" value="AVESA.00010b.r2.5AG0860780"/>
</dbReference>
<reference evidence="1" key="2">
    <citation type="submission" date="2025-09" db="UniProtKB">
        <authorList>
            <consortium name="EnsemblPlants"/>
        </authorList>
    </citation>
    <scope>IDENTIFICATION</scope>
</reference>
<organism evidence="1 2">
    <name type="scientific">Avena sativa</name>
    <name type="common">Oat</name>
    <dbReference type="NCBI Taxonomy" id="4498"/>
    <lineage>
        <taxon>Eukaryota</taxon>
        <taxon>Viridiplantae</taxon>
        <taxon>Streptophyta</taxon>
        <taxon>Embryophyta</taxon>
        <taxon>Tracheophyta</taxon>
        <taxon>Spermatophyta</taxon>
        <taxon>Magnoliopsida</taxon>
        <taxon>Liliopsida</taxon>
        <taxon>Poales</taxon>
        <taxon>Poaceae</taxon>
        <taxon>BOP clade</taxon>
        <taxon>Pooideae</taxon>
        <taxon>Poodae</taxon>
        <taxon>Poeae</taxon>
        <taxon>Poeae Chloroplast Group 1 (Aveneae type)</taxon>
        <taxon>Aveninae</taxon>
        <taxon>Avena</taxon>
    </lineage>
</organism>
<proteinExistence type="predicted"/>
<keyword evidence="2" id="KW-1185">Reference proteome</keyword>
<protein>
    <submittedName>
        <fullName evidence="1">Uncharacterized protein</fullName>
    </submittedName>
</protein>
<evidence type="ECO:0000313" key="2">
    <source>
        <dbReference type="Proteomes" id="UP001732700"/>
    </source>
</evidence>